<dbReference type="STRING" id="231916.A0A409WB93"/>
<dbReference type="AlphaFoldDB" id="A0A409WB93"/>
<dbReference type="Gene3D" id="2.40.50.140">
    <property type="entry name" value="Nucleic acid-binding proteins"/>
    <property type="match status" value="1"/>
</dbReference>
<protein>
    <recommendedName>
        <fullName evidence="3">Zinc finger Mcm10/DnaG-type domain-containing protein</fullName>
    </recommendedName>
</protein>
<evidence type="ECO:0000256" key="1">
    <source>
        <dbReference type="ARBA" id="ARBA00009679"/>
    </source>
</evidence>
<dbReference type="PANTHER" id="PTHR13454:SF11">
    <property type="entry name" value="PROTEIN MCM10 HOMOLOG"/>
    <property type="match status" value="1"/>
</dbReference>
<comment type="caution">
    <text evidence="4">The sequence shown here is derived from an EMBL/GenBank/DDBJ whole genome shotgun (WGS) entry which is preliminary data.</text>
</comment>
<keyword evidence="5" id="KW-1185">Reference proteome</keyword>
<feature type="region of interest" description="Disordered" evidence="2">
    <location>
        <begin position="554"/>
        <end position="590"/>
    </location>
</feature>
<dbReference type="Pfam" id="PF09329">
    <property type="entry name" value="zf-primase"/>
    <property type="match status" value="1"/>
</dbReference>
<dbReference type="GO" id="GO:0006270">
    <property type="term" value="P:DNA replication initiation"/>
    <property type="evidence" value="ECO:0007669"/>
    <property type="project" value="InterPro"/>
</dbReference>
<dbReference type="OrthoDB" id="202825at2759"/>
<feature type="region of interest" description="Disordered" evidence="2">
    <location>
        <begin position="255"/>
        <end position="283"/>
    </location>
</feature>
<dbReference type="InterPro" id="IPR040184">
    <property type="entry name" value="Mcm10"/>
</dbReference>
<dbReference type="Proteomes" id="UP000284706">
    <property type="component" value="Unassembled WGS sequence"/>
</dbReference>
<feature type="compositionally biased region" description="Basic and acidic residues" evidence="2">
    <location>
        <begin position="557"/>
        <end position="577"/>
    </location>
</feature>
<dbReference type="GO" id="GO:0003688">
    <property type="term" value="F:DNA replication origin binding"/>
    <property type="evidence" value="ECO:0007669"/>
    <property type="project" value="TreeGrafter"/>
</dbReference>
<gene>
    <name evidence="4" type="ORF">CVT26_001491</name>
</gene>
<organism evidence="4 5">
    <name type="scientific">Gymnopilus dilepis</name>
    <dbReference type="NCBI Taxonomy" id="231916"/>
    <lineage>
        <taxon>Eukaryota</taxon>
        <taxon>Fungi</taxon>
        <taxon>Dikarya</taxon>
        <taxon>Basidiomycota</taxon>
        <taxon>Agaricomycotina</taxon>
        <taxon>Agaricomycetes</taxon>
        <taxon>Agaricomycetidae</taxon>
        <taxon>Agaricales</taxon>
        <taxon>Agaricineae</taxon>
        <taxon>Hymenogastraceae</taxon>
        <taxon>Gymnopilus</taxon>
    </lineage>
</organism>
<evidence type="ECO:0000313" key="5">
    <source>
        <dbReference type="Proteomes" id="UP000284706"/>
    </source>
</evidence>
<feature type="compositionally biased region" description="Polar residues" evidence="2">
    <location>
        <begin position="69"/>
        <end position="80"/>
    </location>
</feature>
<dbReference type="GO" id="GO:0003697">
    <property type="term" value="F:single-stranded DNA binding"/>
    <property type="evidence" value="ECO:0007669"/>
    <property type="project" value="InterPro"/>
</dbReference>
<dbReference type="GO" id="GO:0043596">
    <property type="term" value="C:nuclear replication fork"/>
    <property type="evidence" value="ECO:0007669"/>
    <property type="project" value="TreeGrafter"/>
</dbReference>
<reference evidence="4 5" key="1">
    <citation type="journal article" date="2018" name="Evol. Lett.">
        <title>Horizontal gene cluster transfer increased hallucinogenic mushroom diversity.</title>
        <authorList>
            <person name="Reynolds H.T."/>
            <person name="Vijayakumar V."/>
            <person name="Gluck-Thaler E."/>
            <person name="Korotkin H.B."/>
            <person name="Matheny P.B."/>
            <person name="Slot J.C."/>
        </authorList>
    </citation>
    <scope>NUCLEOTIDE SEQUENCE [LARGE SCALE GENOMIC DNA]</scope>
    <source>
        <strain evidence="4 5">SRW20</strain>
    </source>
</reference>
<feature type="region of interest" description="Disordered" evidence="2">
    <location>
        <begin position="447"/>
        <end position="471"/>
    </location>
</feature>
<accession>A0A409WB93</accession>
<dbReference type="InParanoid" id="A0A409WB93"/>
<feature type="domain" description="Zinc finger Mcm10/DnaG-type" evidence="3">
    <location>
        <begin position="402"/>
        <end position="447"/>
    </location>
</feature>
<proteinExistence type="inferred from homology"/>
<dbReference type="EMBL" id="NHYE01005228">
    <property type="protein sequence ID" value="PPQ75782.1"/>
    <property type="molecule type" value="Genomic_DNA"/>
</dbReference>
<dbReference type="PANTHER" id="PTHR13454">
    <property type="entry name" value="PROTEIN MCM10 HOMOLOG"/>
    <property type="match status" value="1"/>
</dbReference>
<feature type="compositionally biased region" description="Basic and acidic residues" evidence="2">
    <location>
        <begin position="699"/>
        <end position="712"/>
    </location>
</feature>
<comment type="similarity">
    <text evidence="1">Belongs to the MCM10 family.</text>
</comment>
<dbReference type="InterPro" id="IPR015408">
    <property type="entry name" value="Znf_Mcm10/DnaG"/>
</dbReference>
<evidence type="ECO:0000313" key="4">
    <source>
        <dbReference type="EMBL" id="PPQ75782.1"/>
    </source>
</evidence>
<dbReference type="InterPro" id="IPR012340">
    <property type="entry name" value="NA-bd_OB-fold"/>
</dbReference>
<feature type="region of interest" description="Disordered" evidence="2">
    <location>
        <begin position="30"/>
        <end position="109"/>
    </location>
</feature>
<feature type="compositionally biased region" description="Basic and acidic residues" evidence="2">
    <location>
        <begin position="667"/>
        <end position="683"/>
    </location>
</feature>
<sequence>MISSTSRNNAKKQSQEEIKRQIALLQACLEPEPQPDVCRPKSPKRKAQDATILAPATPSPKKKRRLDCQPSSTRLPQPQFESVARHNIAPPRGSNVSRPEEQFKKPPPSNLLKKLELIGNNEALNVTPEFFTRSSGFKDTPMVTQSSESPPFRRRDDRLAIIDDLQPGPYEHRAPYDDPEFEKLEPHSGISLSYRGISHEEFSDYLRGRYYLSPSRLYSCIRLLPDKQGYDVPVPGDWVTIAVIAERGPIKFTRASAAVEQEDNAPGNRSRKDKGKDSGSGKVSGKKYVNLKLIDFGARSNSSSSAGGVSSIRGDAFLTLLLFEADTFDVIQRDDDRKPEKVYRGGSRGAFEHLTNVKEGDVIALLNPKILKPFQRANDSPHPVDNVLALTPESAESIIVIGRSRDLGMCTVRKQDGKVCGSWCDKRLSDVCDYHVQHAVQRRRAARPEFSVGTSGMSTSSKHKAKNGYDPMRKWGLKPAEENGPGTTYVVSGHIISGGASDPQSMYISETLGREGQAKAKRQMDARNSEKVLKALLERDKEGMEAVMRARAVNKAGSKEEKKPKVSTRRERVEKKPASVNLNSSGSEDETAVLPLKDNAPRKHAYSASVIQSLGFDPALKPGQKRVEIKNVQDKLEVLEAVCKSRKNIALGPRPGPRIRSGVFAPKTEHKELSHPSKDKPDDELPVGTMQVTQASLDRSPRQEKMIDLDDF</sequence>
<feature type="region of interest" description="Disordered" evidence="2">
    <location>
        <begin position="652"/>
        <end position="712"/>
    </location>
</feature>
<evidence type="ECO:0000256" key="2">
    <source>
        <dbReference type="SAM" id="MobiDB-lite"/>
    </source>
</evidence>
<evidence type="ECO:0000259" key="3">
    <source>
        <dbReference type="Pfam" id="PF09329"/>
    </source>
</evidence>
<name>A0A409WB93_9AGAR</name>